<reference evidence="5 6" key="1">
    <citation type="submission" date="2019-02" db="EMBL/GenBank/DDBJ databases">
        <title>Genome sequencing of the rare red list fungi Hericium alpestre (H. flagellum).</title>
        <authorList>
            <person name="Buettner E."/>
            <person name="Kellner H."/>
        </authorList>
    </citation>
    <scope>NUCLEOTIDE SEQUENCE [LARGE SCALE GENOMIC DNA]</scope>
    <source>
        <strain evidence="5 6">DSM 108284</strain>
    </source>
</reference>
<dbReference type="PANTHER" id="PTHR23061:SF12">
    <property type="entry name" value="DNA POLYMERASE ALPHA SUBUNIT B"/>
    <property type="match status" value="1"/>
</dbReference>
<comment type="caution">
    <text evidence="5">The sequence shown here is derived from an EMBL/GenBank/DDBJ whole genome shotgun (WGS) entry which is preliminary data.</text>
</comment>
<evidence type="ECO:0000256" key="1">
    <source>
        <dbReference type="ARBA" id="ARBA00004123"/>
    </source>
</evidence>
<dbReference type="Proteomes" id="UP000298061">
    <property type="component" value="Unassembled WGS sequence"/>
</dbReference>
<evidence type="ECO:0000259" key="3">
    <source>
        <dbReference type="Pfam" id="PF08418"/>
    </source>
</evidence>
<dbReference type="AlphaFoldDB" id="A0A4Y9ZPE4"/>
<dbReference type="STRING" id="135208.A0A4Y9ZPE4"/>
<evidence type="ECO:0000256" key="2">
    <source>
        <dbReference type="ARBA" id="ARBA00023242"/>
    </source>
</evidence>
<dbReference type="Pfam" id="PF22062">
    <property type="entry name" value="OB_DPOA2"/>
    <property type="match status" value="1"/>
</dbReference>
<keyword evidence="6" id="KW-1185">Reference proteome</keyword>
<dbReference type="GO" id="GO:0006270">
    <property type="term" value="P:DNA replication initiation"/>
    <property type="evidence" value="ECO:0007669"/>
    <property type="project" value="TreeGrafter"/>
</dbReference>
<sequence>MSSQSIREDLLARFASVPGADDAFIDQCVNLCITYNLSGESLYYKWESLHFSASSRSVIAVTAGTLDTLRAQLKRELTNAQLKAAETAKVKSKLDGVLGMGSGTGLLGSRFKAKAHVGLVNARPEGTGVTDAFMSAGGQETARTRRVVFEGPTVDEASKKRREFRYMYEKISERSEVLDDRLDEIGELVREHYGIPELSDPSASTDHDVVVVGRITLDSDASSTVKLNESSLCLESSRMMGSGSRIPLKFDTNVVMRGGPKGQSSIGMFPGAIVAFKGRNGGVGWFSVSEILTVRALSIGSSNFLLMCVFLAATISSETA</sequence>
<dbReference type="GO" id="GO:0005658">
    <property type="term" value="C:alpha DNA polymerase:primase complex"/>
    <property type="evidence" value="ECO:0007669"/>
    <property type="project" value="TreeGrafter"/>
</dbReference>
<dbReference type="Gene3D" id="1.10.8.530">
    <property type="entry name" value="DNA polymerase alpha-primase, subunit B, N-terminal domain"/>
    <property type="match status" value="1"/>
</dbReference>
<dbReference type="OrthoDB" id="336885at2759"/>
<dbReference type="InterPro" id="IPR054300">
    <property type="entry name" value="OB_DPOA2"/>
</dbReference>
<dbReference type="InterPro" id="IPR013627">
    <property type="entry name" value="Pol_alpha_B_N"/>
</dbReference>
<evidence type="ECO:0000313" key="5">
    <source>
        <dbReference type="EMBL" id="TFY76134.1"/>
    </source>
</evidence>
<dbReference type="PANTHER" id="PTHR23061">
    <property type="entry name" value="DNA POLYMERASE 2 ALPHA 70 KDA SUBUNIT"/>
    <property type="match status" value="1"/>
</dbReference>
<name>A0A4Y9ZPE4_9AGAM</name>
<gene>
    <name evidence="5" type="ORF">EWM64_g7876</name>
</gene>
<dbReference type="InterPro" id="IPR043034">
    <property type="entry name" value="DNA_pol_alpha_B_N_sf"/>
</dbReference>
<evidence type="ECO:0000313" key="6">
    <source>
        <dbReference type="Proteomes" id="UP000298061"/>
    </source>
</evidence>
<protein>
    <recommendedName>
        <fullName evidence="7">DNA polymerase alpha subunit B N-terminal domain-containing protein</fullName>
    </recommendedName>
</protein>
<accession>A0A4Y9ZPE4</accession>
<feature type="domain" description="DNA polymerase alpha subunit B N-terminal" evidence="3">
    <location>
        <begin position="15"/>
        <end position="69"/>
    </location>
</feature>
<feature type="domain" description="DNA polymerase alpha subunit B OB" evidence="4">
    <location>
        <begin position="175"/>
        <end position="292"/>
    </location>
</feature>
<keyword evidence="2" id="KW-0539">Nucleus</keyword>
<dbReference type="EMBL" id="SFCI01001311">
    <property type="protein sequence ID" value="TFY76134.1"/>
    <property type="molecule type" value="Genomic_DNA"/>
</dbReference>
<comment type="subcellular location">
    <subcellularLocation>
        <location evidence="1">Nucleus</location>
    </subcellularLocation>
</comment>
<organism evidence="5 6">
    <name type="scientific">Hericium alpestre</name>
    <dbReference type="NCBI Taxonomy" id="135208"/>
    <lineage>
        <taxon>Eukaryota</taxon>
        <taxon>Fungi</taxon>
        <taxon>Dikarya</taxon>
        <taxon>Basidiomycota</taxon>
        <taxon>Agaricomycotina</taxon>
        <taxon>Agaricomycetes</taxon>
        <taxon>Russulales</taxon>
        <taxon>Hericiaceae</taxon>
        <taxon>Hericium</taxon>
    </lineage>
</organism>
<dbReference type="InterPro" id="IPR016722">
    <property type="entry name" value="DNA_pol_alpha_bsu"/>
</dbReference>
<proteinExistence type="predicted"/>
<evidence type="ECO:0000259" key="4">
    <source>
        <dbReference type="Pfam" id="PF22062"/>
    </source>
</evidence>
<dbReference type="Pfam" id="PF08418">
    <property type="entry name" value="Pol_alpha_B_N"/>
    <property type="match status" value="1"/>
</dbReference>
<evidence type="ECO:0008006" key="7">
    <source>
        <dbReference type="Google" id="ProtNLM"/>
    </source>
</evidence>